<evidence type="ECO:0000313" key="2">
    <source>
        <dbReference type="EMBL" id="OAP89635.1"/>
    </source>
</evidence>
<protein>
    <recommendedName>
        <fullName evidence="3">DUF1344 domain-containing protein</fullName>
    </recommendedName>
</protein>
<feature type="signal peptide" evidence="1">
    <location>
        <begin position="1"/>
        <end position="21"/>
    </location>
</feature>
<evidence type="ECO:0000256" key="1">
    <source>
        <dbReference type="SAM" id="SignalP"/>
    </source>
</evidence>
<name>A0A179BE86_RHILE</name>
<comment type="caution">
    <text evidence="2">The sequence shown here is derived from an EMBL/GenBank/DDBJ whole genome shotgun (WGS) entry which is preliminary data.</text>
</comment>
<accession>A0A179BE86</accession>
<dbReference type="AlphaFoldDB" id="A0A179BE86"/>
<dbReference type="EMBL" id="LWBS01000431">
    <property type="protein sequence ID" value="OAP89635.1"/>
    <property type="molecule type" value="Genomic_DNA"/>
</dbReference>
<proteinExistence type="predicted"/>
<reference evidence="2" key="1">
    <citation type="submission" date="2016-04" db="EMBL/GenBank/DDBJ databases">
        <title>Fast-growing isolate from the root nodules of Vavilovia formosa.</title>
        <authorList>
            <person name="Kimeklis A."/>
            <person name="Safronova V."/>
            <person name="Belimov A."/>
            <person name="Andronov E."/>
        </authorList>
    </citation>
    <scope>NUCLEOTIDE SEQUENCE [LARGE SCALE GENOMIC DNA]</scope>
    <source>
        <strain evidence="2">Vaf-46</strain>
    </source>
</reference>
<sequence>MKPQMLMAAILALAPMGTAFAAQTSGTITAISKKADTITLSDGRNYTLPEGIEDTNLRVGEKVQLTFAIKGGKAVVSHLTPEK</sequence>
<dbReference type="InterPro" id="IPR009780">
    <property type="entry name" value="DUF1344"/>
</dbReference>
<feature type="chain" id="PRO_5008099220" description="DUF1344 domain-containing protein" evidence="1">
    <location>
        <begin position="22"/>
        <end position="83"/>
    </location>
</feature>
<evidence type="ECO:0008006" key="3">
    <source>
        <dbReference type="Google" id="ProtNLM"/>
    </source>
</evidence>
<keyword evidence="1" id="KW-0732">Signal</keyword>
<gene>
    <name evidence="2" type="ORF">A4U53_32005</name>
</gene>
<dbReference type="Pfam" id="PF07076">
    <property type="entry name" value="DUF1344"/>
    <property type="match status" value="1"/>
</dbReference>
<organism evidence="2">
    <name type="scientific">Rhizobium leguminosarum</name>
    <dbReference type="NCBI Taxonomy" id="384"/>
    <lineage>
        <taxon>Bacteria</taxon>
        <taxon>Pseudomonadati</taxon>
        <taxon>Pseudomonadota</taxon>
        <taxon>Alphaproteobacteria</taxon>
        <taxon>Hyphomicrobiales</taxon>
        <taxon>Rhizobiaceae</taxon>
        <taxon>Rhizobium/Agrobacterium group</taxon>
        <taxon>Rhizobium</taxon>
    </lineage>
</organism>